<sequence length="337" mass="37357">MELFVRVVKVLPPTIENFVSFCQCWAKDGSFIATAHDNNVVLYSSDDFHVLRRVNVCYVVISMDLVKVETQDTTRRDDREFLLLVGTAFGAFLYTILLDRERDNVENGTRDLTLTPVARVHDGVAVCMVKFSSDGYTAAIGTMDGRLFLRRLDSHSHDTLAIFGTVVLSRVLQAPRITGLSFSMCSTKLVVATRKGHVYVFTCASKAEPWRSLPSCVHLSANPKPNARGVLGTNKTASTVQTLVSCWGPVFVVCSRTHTSRLEMYDFVSGSLLHSLQLAPAKSVSSATLCQWVDQQLVTGICSMQINDDGRSRLLCHDSSANVAVVEWPFLDVIERR</sequence>
<reference evidence="4 5" key="1">
    <citation type="submission" date="2018-06" db="EMBL/GenBank/DDBJ databases">
        <title>Comparative genomics of downy mildews reveals potential adaptations to biotrophy.</title>
        <authorList>
            <person name="Fletcher K."/>
            <person name="Klosterman S.J."/>
            <person name="Derevnina L."/>
            <person name="Martin F."/>
            <person name="Koike S."/>
            <person name="Reyes Chin-Wo S."/>
            <person name="Mou B."/>
            <person name="Michelmore R."/>
        </authorList>
    </citation>
    <scope>NUCLEOTIDE SEQUENCE [LARGE SCALE GENOMIC DNA]</scope>
    <source>
        <strain evidence="3 5">R13</strain>
        <strain evidence="2 4">R14</strain>
    </source>
</reference>
<gene>
    <name evidence="3" type="ORF">DD237_005078</name>
    <name evidence="2" type="ORF">DD238_004778</name>
</gene>
<keyword evidence="1" id="KW-0812">Transmembrane</keyword>
<accession>A0A3M6VG97</accession>
<dbReference type="SUPFAM" id="SSF50978">
    <property type="entry name" value="WD40 repeat-like"/>
    <property type="match status" value="1"/>
</dbReference>
<feature type="transmembrane region" description="Helical" evidence="1">
    <location>
        <begin position="81"/>
        <end position="98"/>
    </location>
</feature>
<evidence type="ECO:0008006" key="6">
    <source>
        <dbReference type="Google" id="ProtNLM"/>
    </source>
</evidence>
<evidence type="ECO:0000313" key="2">
    <source>
        <dbReference type="EMBL" id="RMX65322.1"/>
    </source>
</evidence>
<protein>
    <recommendedName>
        <fullName evidence="6">Anaphase-promoting complex subunit 4 WD40 domain-containing protein</fullName>
    </recommendedName>
</protein>
<name>A0A3M6VG97_9STRA</name>
<keyword evidence="1" id="KW-1133">Transmembrane helix</keyword>
<evidence type="ECO:0000313" key="3">
    <source>
        <dbReference type="EMBL" id="RQM14378.1"/>
    </source>
</evidence>
<dbReference type="VEuPathDB" id="FungiDB:DD237_005078"/>
<organism evidence="2 4">
    <name type="scientific">Peronospora effusa</name>
    <dbReference type="NCBI Taxonomy" id="542832"/>
    <lineage>
        <taxon>Eukaryota</taxon>
        <taxon>Sar</taxon>
        <taxon>Stramenopiles</taxon>
        <taxon>Oomycota</taxon>
        <taxon>Peronosporomycetes</taxon>
        <taxon>Peronosporales</taxon>
        <taxon>Peronosporaceae</taxon>
        <taxon>Peronospora</taxon>
    </lineage>
</organism>
<proteinExistence type="predicted"/>
<dbReference type="EMBL" id="QLLG01000254">
    <property type="protein sequence ID" value="RMX65322.1"/>
    <property type="molecule type" value="Genomic_DNA"/>
</dbReference>
<dbReference type="InterPro" id="IPR015943">
    <property type="entry name" value="WD40/YVTN_repeat-like_dom_sf"/>
</dbReference>
<comment type="caution">
    <text evidence="2">The sequence shown here is derived from an EMBL/GenBank/DDBJ whole genome shotgun (WGS) entry which is preliminary data.</text>
</comment>
<dbReference type="EMBL" id="QKXF01000206">
    <property type="protein sequence ID" value="RQM14378.1"/>
    <property type="molecule type" value="Genomic_DNA"/>
</dbReference>
<dbReference type="Proteomes" id="UP000282087">
    <property type="component" value="Unassembled WGS sequence"/>
</dbReference>
<keyword evidence="4" id="KW-1185">Reference proteome</keyword>
<dbReference type="InterPro" id="IPR036322">
    <property type="entry name" value="WD40_repeat_dom_sf"/>
</dbReference>
<dbReference type="OrthoDB" id="155500at2759"/>
<evidence type="ECO:0000313" key="4">
    <source>
        <dbReference type="Proteomes" id="UP000282087"/>
    </source>
</evidence>
<dbReference type="Proteomes" id="UP000286097">
    <property type="component" value="Unassembled WGS sequence"/>
</dbReference>
<evidence type="ECO:0000256" key="1">
    <source>
        <dbReference type="SAM" id="Phobius"/>
    </source>
</evidence>
<evidence type="ECO:0000313" key="5">
    <source>
        <dbReference type="Proteomes" id="UP000286097"/>
    </source>
</evidence>
<keyword evidence="1" id="KW-0472">Membrane</keyword>
<dbReference type="Gene3D" id="2.130.10.10">
    <property type="entry name" value="YVTN repeat-like/Quinoprotein amine dehydrogenase"/>
    <property type="match status" value="1"/>
</dbReference>
<dbReference type="AlphaFoldDB" id="A0A3M6VG97"/>